<name>A0A238F976_9BASI</name>
<organism evidence="2 3">
    <name type="scientific">Microbotryum intermedium</name>
    <dbReference type="NCBI Taxonomy" id="269621"/>
    <lineage>
        <taxon>Eukaryota</taxon>
        <taxon>Fungi</taxon>
        <taxon>Dikarya</taxon>
        <taxon>Basidiomycota</taxon>
        <taxon>Pucciniomycotina</taxon>
        <taxon>Microbotryomycetes</taxon>
        <taxon>Microbotryales</taxon>
        <taxon>Microbotryaceae</taxon>
        <taxon>Microbotryum</taxon>
    </lineage>
</organism>
<feature type="region of interest" description="Disordered" evidence="1">
    <location>
        <begin position="61"/>
        <end position="104"/>
    </location>
</feature>
<feature type="compositionally biased region" description="Basic and acidic residues" evidence="1">
    <location>
        <begin position="62"/>
        <end position="72"/>
    </location>
</feature>
<dbReference type="Proteomes" id="UP000198372">
    <property type="component" value="Unassembled WGS sequence"/>
</dbReference>
<evidence type="ECO:0000313" key="3">
    <source>
        <dbReference type="Proteomes" id="UP000198372"/>
    </source>
</evidence>
<accession>A0A238F976</accession>
<evidence type="ECO:0000313" key="2">
    <source>
        <dbReference type="EMBL" id="SCV69697.1"/>
    </source>
</evidence>
<reference evidence="3" key="1">
    <citation type="submission" date="2016-09" db="EMBL/GenBank/DDBJ databases">
        <authorList>
            <person name="Jeantristanb JTB J.-T."/>
            <person name="Ricardo R."/>
        </authorList>
    </citation>
    <scope>NUCLEOTIDE SEQUENCE [LARGE SCALE GENOMIC DNA]</scope>
</reference>
<sequence length="104" mass="11289">MSPQLVKPKTTALQWDHISASQPCQPLHCPPIPFPSSAGSPLRIAIIGLSGIGSRFALQLSSKEKTPHHHDLTSQSAMSNYPPPKGLTPHPEKKPPWFPSNNLV</sequence>
<gene>
    <name evidence="2" type="ORF">BQ2448_1091</name>
</gene>
<protein>
    <submittedName>
        <fullName evidence="2">BQ2448_1091 protein</fullName>
    </submittedName>
</protein>
<dbReference type="EMBL" id="FMSP01000005">
    <property type="protein sequence ID" value="SCV69697.1"/>
    <property type="molecule type" value="Genomic_DNA"/>
</dbReference>
<dbReference type="AlphaFoldDB" id="A0A238F976"/>
<keyword evidence="3" id="KW-1185">Reference proteome</keyword>
<proteinExistence type="predicted"/>
<evidence type="ECO:0000256" key="1">
    <source>
        <dbReference type="SAM" id="MobiDB-lite"/>
    </source>
</evidence>